<evidence type="ECO:0000256" key="1">
    <source>
        <dbReference type="ARBA" id="ARBA00006484"/>
    </source>
</evidence>
<reference evidence="3" key="1">
    <citation type="submission" date="2018-05" db="EMBL/GenBank/DDBJ databases">
        <authorList>
            <person name="Lanie J.A."/>
            <person name="Ng W.-L."/>
            <person name="Kazmierczak K.M."/>
            <person name="Andrzejewski T.M."/>
            <person name="Davidsen T.M."/>
            <person name="Wayne K.J."/>
            <person name="Tettelin H."/>
            <person name="Glass J.I."/>
            <person name="Rusch D."/>
            <person name="Podicherti R."/>
            <person name="Tsui H.-C.T."/>
            <person name="Winkler M.E."/>
        </authorList>
    </citation>
    <scope>NUCLEOTIDE SEQUENCE</scope>
</reference>
<organism evidence="3">
    <name type="scientific">marine metagenome</name>
    <dbReference type="NCBI Taxonomy" id="408172"/>
    <lineage>
        <taxon>unclassified sequences</taxon>
        <taxon>metagenomes</taxon>
        <taxon>ecological metagenomes</taxon>
    </lineage>
</organism>
<dbReference type="EMBL" id="UINC01074144">
    <property type="protein sequence ID" value="SVC11047.1"/>
    <property type="molecule type" value="Genomic_DNA"/>
</dbReference>
<dbReference type="InterPro" id="IPR036291">
    <property type="entry name" value="NAD(P)-bd_dom_sf"/>
</dbReference>
<sequence length="123" mass="13984">MVIGGKGGIGQAAVRRLSNDGFNVYATYFNKPLKQKIKNINYIKCDVTIDQNIKNMIDVVTRKNNSIDVIVFSITPPIKNISVLDIKSNDVDQHFQIQVMSLIKIISLLKEQFKKKYKTKIIV</sequence>
<comment type="similarity">
    <text evidence="1">Belongs to the short-chain dehydrogenases/reductases (SDR) family.</text>
</comment>
<dbReference type="Pfam" id="PF13561">
    <property type="entry name" value="adh_short_C2"/>
    <property type="match status" value="1"/>
</dbReference>
<dbReference type="PANTHER" id="PTHR43669">
    <property type="entry name" value="5-KETO-D-GLUCONATE 5-REDUCTASE"/>
    <property type="match status" value="1"/>
</dbReference>
<proteinExistence type="inferred from homology"/>
<evidence type="ECO:0000313" key="3">
    <source>
        <dbReference type="EMBL" id="SVC11047.1"/>
    </source>
</evidence>
<keyword evidence="2" id="KW-0560">Oxidoreductase</keyword>
<dbReference type="SUPFAM" id="SSF51735">
    <property type="entry name" value="NAD(P)-binding Rossmann-fold domains"/>
    <property type="match status" value="1"/>
</dbReference>
<feature type="non-terminal residue" evidence="3">
    <location>
        <position position="123"/>
    </location>
</feature>
<dbReference type="GO" id="GO:0016491">
    <property type="term" value="F:oxidoreductase activity"/>
    <property type="evidence" value="ECO:0007669"/>
    <property type="project" value="UniProtKB-KW"/>
</dbReference>
<dbReference type="PANTHER" id="PTHR43669:SF3">
    <property type="entry name" value="ALCOHOL DEHYDROGENASE, PUTATIVE (AFU_ORTHOLOGUE AFUA_3G03445)-RELATED"/>
    <property type="match status" value="1"/>
</dbReference>
<name>A0A382JIS8_9ZZZZ</name>
<dbReference type="InterPro" id="IPR002347">
    <property type="entry name" value="SDR_fam"/>
</dbReference>
<protein>
    <submittedName>
        <fullName evidence="3">Uncharacterized protein</fullName>
    </submittedName>
</protein>
<dbReference type="AlphaFoldDB" id="A0A382JIS8"/>
<dbReference type="Gene3D" id="3.40.50.720">
    <property type="entry name" value="NAD(P)-binding Rossmann-like Domain"/>
    <property type="match status" value="1"/>
</dbReference>
<gene>
    <name evidence="3" type="ORF">METZ01_LOCUS263901</name>
</gene>
<evidence type="ECO:0000256" key="2">
    <source>
        <dbReference type="ARBA" id="ARBA00023002"/>
    </source>
</evidence>
<accession>A0A382JIS8</accession>